<dbReference type="EMBL" id="BAAAZO010000003">
    <property type="protein sequence ID" value="GAA3603571.1"/>
    <property type="molecule type" value="Genomic_DNA"/>
</dbReference>
<feature type="compositionally biased region" description="Low complexity" evidence="1">
    <location>
        <begin position="294"/>
        <end position="305"/>
    </location>
</feature>
<keyword evidence="2" id="KW-0472">Membrane</keyword>
<protein>
    <recommendedName>
        <fullName evidence="5">Homeodomain-like domain-containing protein</fullName>
    </recommendedName>
</protein>
<dbReference type="Proteomes" id="UP001501074">
    <property type="component" value="Unassembled WGS sequence"/>
</dbReference>
<accession>A0ABP6ZE44</accession>
<keyword evidence="4" id="KW-1185">Reference proteome</keyword>
<reference evidence="4" key="1">
    <citation type="journal article" date="2019" name="Int. J. Syst. Evol. Microbiol.">
        <title>The Global Catalogue of Microorganisms (GCM) 10K type strain sequencing project: providing services to taxonomists for standard genome sequencing and annotation.</title>
        <authorList>
            <consortium name="The Broad Institute Genomics Platform"/>
            <consortium name="The Broad Institute Genome Sequencing Center for Infectious Disease"/>
            <person name="Wu L."/>
            <person name="Ma J."/>
        </authorList>
    </citation>
    <scope>NUCLEOTIDE SEQUENCE [LARGE SCALE GENOMIC DNA]</scope>
    <source>
        <strain evidence="4">JCM 16902</strain>
    </source>
</reference>
<feature type="region of interest" description="Disordered" evidence="1">
    <location>
        <begin position="221"/>
        <end position="264"/>
    </location>
</feature>
<evidence type="ECO:0008006" key="5">
    <source>
        <dbReference type="Google" id="ProtNLM"/>
    </source>
</evidence>
<sequence length="316" mass="33820">MSTTPHDTDSPGATAAPRQGRAWPVLLLALPAFVAIWSGWVELGRLTGFGPVNPLPGIWEDARINTAITLPIGVETYAAYAMWVWLGMDVGRRARTFARWSAIGSLALGAGGQVAYHLMAAAGMTKAPWPIVALVACLPVIVLGMGAALAHLVHDAPDTVRDGAERERHEKGTAEYLDHLDRLAQGGADQPAGAGTHPQPWPSAAEAWTEKAITETLIRERQHDQSAETMPIRPASVDQAKRSNASAGRSVKRTGRSNAEKARTLREKYPDWTVARIAERVGVTERTARRYLNAAPAPETAEPQADTGTEPASLAA</sequence>
<proteinExistence type="predicted"/>
<keyword evidence="2" id="KW-0812">Transmembrane</keyword>
<feature type="transmembrane region" description="Helical" evidence="2">
    <location>
        <begin position="131"/>
        <end position="153"/>
    </location>
</feature>
<evidence type="ECO:0000256" key="2">
    <source>
        <dbReference type="SAM" id="Phobius"/>
    </source>
</evidence>
<keyword evidence="2" id="KW-1133">Transmembrane helix</keyword>
<feature type="region of interest" description="Disordered" evidence="1">
    <location>
        <begin position="292"/>
        <end position="316"/>
    </location>
</feature>
<evidence type="ECO:0000313" key="3">
    <source>
        <dbReference type="EMBL" id="GAA3603571.1"/>
    </source>
</evidence>
<organism evidence="3 4">
    <name type="scientific">Kineosporia mesophila</name>
    <dbReference type="NCBI Taxonomy" id="566012"/>
    <lineage>
        <taxon>Bacteria</taxon>
        <taxon>Bacillati</taxon>
        <taxon>Actinomycetota</taxon>
        <taxon>Actinomycetes</taxon>
        <taxon>Kineosporiales</taxon>
        <taxon>Kineosporiaceae</taxon>
        <taxon>Kineosporia</taxon>
    </lineage>
</organism>
<evidence type="ECO:0000313" key="4">
    <source>
        <dbReference type="Proteomes" id="UP001501074"/>
    </source>
</evidence>
<feature type="transmembrane region" description="Helical" evidence="2">
    <location>
        <begin position="64"/>
        <end position="85"/>
    </location>
</feature>
<evidence type="ECO:0000256" key="1">
    <source>
        <dbReference type="SAM" id="MobiDB-lite"/>
    </source>
</evidence>
<name>A0ABP6ZE44_9ACTN</name>
<feature type="transmembrane region" description="Helical" evidence="2">
    <location>
        <begin position="97"/>
        <end position="119"/>
    </location>
</feature>
<gene>
    <name evidence="3" type="ORF">GCM10022223_19020</name>
</gene>
<feature type="transmembrane region" description="Helical" evidence="2">
    <location>
        <begin position="25"/>
        <end position="44"/>
    </location>
</feature>
<comment type="caution">
    <text evidence="3">The sequence shown here is derived from an EMBL/GenBank/DDBJ whole genome shotgun (WGS) entry which is preliminary data.</text>
</comment>
<feature type="compositionally biased region" description="Low complexity" evidence="1">
    <location>
        <begin position="185"/>
        <end position="195"/>
    </location>
</feature>
<feature type="region of interest" description="Disordered" evidence="1">
    <location>
        <begin position="185"/>
        <end position="204"/>
    </location>
</feature>